<dbReference type="PROSITE" id="PS50237">
    <property type="entry name" value="HECT"/>
    <property type="match status" value="1"/>
</dbReference>
<gene>
    <name evidence="14" type="ORF">SMAX5B_004670</name>
</gene>
<evidence type="ECO:0000256" key="8">
    <source>
        <dbReference type="ARBA" id="ARBA00023136"/>
    </source>
</evidence>
<keyword evidence="7 12" id="KW-1133">Transmembrane helix</keyword>
<keyword evidence="15" id="KW-1185">Reference proteome</keyword>
<keyword evidence="9" id="KW-0325">Glycoprotein</keyword>
<evidence type="ECO:0000256" key="9">
    <source>
        <dbReference type="ARBA" id="ARBA00023180"/>
    </source>
</evidence>
<comment type="caution">
    <text evidence="10">Lacks conserved residue(s) required for the propagation of feature annotation.</text>
</comment>
<organism evidence="14 15">
    <name type="scientific">Scophthalmus maximus</name>
    <name type="common">Turbot</name>
    <name type="synonym">Psetta maxima</name>
    <dbReference type="NCBI Taxonomy" id="52904"/>
    <lineage>
        <taxon>Eukaryota</taxon>
        <taxon>Metazoa</taxon>
        <taxon>Chordata</taxon>
        <taxon>Craniata</taxon>
        <taxon>Vertebrata</taxon>
        <taxon>Euteleostomi</taxon>
        <taxon>Actinopterygii</taxon>
        <taxon>Neopterygii</taxon>
        <taxon>Teleostei</taxon>
        <taxon>Neoteleostei</taxon>
        <taxon>Acanthomorphata</taxon>
        <taxon>Carangaria</taxon>
        <taxon>Pleuronectiformes</taxon>
        <taxon>Pleuronectoidei</taxon>
        <taxon>Scophthalmidae</taxon>
        <taxon>Scophthalmus</taxon>
    </lineage>
</organism>
<feature type="domain" description="HECT" evidence="13">
    <location>
        <begin position="158"/>
        <end position="201"/>
    </location>
</feature>
<evidence type="ECO:0000313" key="14">
    <source>
        <dbReference type="EMBL" id="AWP20538.1"/>
    </source>
</evidence>
<feature type="compositionally biased region" description="Low complexity" evidence="11">
    <location>
        <begin position="62"/>
        <end position="80"/>
    </location>
</feature>
<feature type="transmembrane region" description="Helical" evidence="12">
    <location>
        <begin position="997"/>
        <end position="1020"/>
    </location>
</feature>
<evidence type="ECO:0000256" key="4">
    <source>
        <dbReference type="ARBA" id="ARBA00022692"/>
    </source>
</evidence>
<keyword evidence="4 12" id="KW-0812">Transmembrane</keyword>
<dbReference type="GO" id="GO:0016020">
    <property type="term" value="C:membrane"/>
    <property type="evidence" value="ECO:0007669"/>
    <property type="project" value="UniProtKB-SubCell"/>
</dbReference>
<feature type="region of interest" description="Disordered" evidence="11">
    <location>
        <begin position="944"/>
        <end position="968"/>
    </location>
</feature>
<evidence type="ECO:0000256" key="6">
    <source>
        <dbReference type="ARBA" id="ARBA00022786"/>
    </source>
</evidence>
<keyword evidence="8 12" id="KW-0472">Membrane</keyword>
<accession>A0A2U9CVB7</accession>
<proteinExistence type="inferred from homology"/>
<comment type="subcellular location">
    <subcellularLocation>
        <location evidence="1">Membrane</location>
        <topology evidence="1">Single-pass type I membrane protein</topology>
    </subcellularLocation>
</comment>
<evidence type="ECO:0000259" key="13">
    <source>
        <dbReference type="PROSITE" id="PS50237"/>
    </source>
</evidence>
<feature type="region of interest" description="Disordered" evidence="11">
    <location>
        <begin position="509"/>
        <end position="537"/>
    </location>
</feature>
<dbReference type="Proteomes" id="UP000246464">
    <property type="component" value="Chromosome 21"/>
</dbReference>
<dbReference type="SUPFAM" id="SSF103575">
    <property type="entry name" value="Plexin repeat"/>
    <property type="match status" value="1"/>
</dbReference>
<feature type="compositionally biased region" description="Polar residues" evidence="11">
    <location>
        <begin position="18"/>
        <end position="35"/>
    </location>
</feature>
<dbReference type="InterPro" id="IPR035983">
    <property type="entry name" value="Hect_E3_ubiquitin_ligase"/>
</dbReference>
<evidence type="ECO:0000256" key="5">
    <source>
        <dbReference type="ARBA" id="ARBA00022729"/>
    </source>
</evidence>
<dbReference type="PANTHER" id="PTHR13055:SF11">
    <property type="entry name" value="PLEXIN DOMAIN-CONTAINING PROTEIN 2"/>
    <property type="match status" value="1"/>
</dbReference>
<evidence type="ECO:0000256" key="1">
    <source>
        <dbReference type="ARBA" id="ARBA00004479"/>
    </source>
</evidence>
<name>A0A2U9CVB7_SCOMX</name>
<dbReference type="InterPro" id="IPR031152">
    <property type="entry name" value="PLXDC"/>
</dbReference>
<evidence type="ECO:0000256" key="12">
    <source>
        <dbReference type="SAM" id="Phobius"/>
    </source>
</evidence>
<evidence type="ECO:0000256" key="2">
    <source>
        <dbReference type="ARBA" id="ARBA00010297"/>
    </source>
</evidence>
<sequence>MGHWKQGEERYNSDTDDQSSAVQEGPSTRSKSRANQPIEEGGAIMLDDTATPSLPLNCDLQTTISPPHTNNSSSSSLLPNQNASVDPVTSVTMMTSQSPARPVSPHLTIRHIAQATQMHNASAKEILSELAEKISTNIRCKFNINCSAVLDGAFWGFNRATYNPNATMNIKFSDDLGRNEEAVDLGGPRREFLRLLMEALMMSSMFEGSAYSQNLALDIPAHREDRYFLAGRAVAVSLVHGGPPPTFLSTTLFDCLAAGSHTAKPVMEDIADTDIYNQVKRVSFIITQLFKTTLTNSVFLGGGECSYYLANTGCLRPLRKIEDKEQLVRDIIMFQVVHRVEAPVQRSQEGLKTLGVLEKLQKNPDSFRPLFCHQQSGLTAEIMDDLFTIHLSSPGSNKRRAEEVVVPFWRDYLIDVEDPFLLVHVLLDTVIAARKIDIFLFSKDEEGPSKLEIILAFATGATVIPPIGFIPTQSIGFLHEEEYGDSAVSNLPIANTYFRFKSSRRGRRVTESAGKLGSVGARRRRTPLSKRPGYRQEHRRRNLDMAVVKTVDLLVGVVVVLQCVGNVQAEITASDGISYSYVAKQARDEDAAVDLKLYSHRWRRWVPPKPRNMDSNRASQEQDQEPEQEEPEAFPGLLSAEERDNSSQIEEDTDHNYYTSKTYEPSEPMSKDLWVNIEQMDKGKVKIHGILSNTHRQAARVNLSFDFPFYGHFLREITVATGGFIYTGDVVHRMLTATQYIAPLMANFDPSVSRNSTVIYFDNGTALVVQWDHVHLQDNYNLGSFTFQATLHNTGRIVFAYKEIPIEVSQISSVNHPVKVGLSDAFVVVHKIQQIPNVRRRTIYEYHRVELMKTKITNSTAVEIMPLPTCLQFTSCSACISSQINFNCSWCHRLNRCSSGFDRHRQDWVDNSCPDETKDKMCDIIDTTYLYPFTTTVVAKTTAGSKDATANRDRPSTEHPPTSVPTEDDTKIALHLRDSQADSAIGRMPGTHPLHTGLILGILLVMLIMVAGVLVTVYIYHHPTSAASLFLIERRPSRWPAMKFRRGSGHPAYTEVEPVGQEKEGFIESEQC</sequence>
<feature type="region of interest" description="Disordered" evidence="11">
    <location>
        <begin position="606"/>
        <end position="667"/>
    </location>
</feature>
<dbReference type="Gene3D" id="3.90.1750.10">
    <property type="entry name" value="Hect, E3 ligase catalytic domains"/>
    <property type="match status" value="1"/>
</dbReference>
<dbReference type="Pfam" id="PF01437">
    <property type="entry name" value="PSI"/>
    <property type="match status" value="1"/>
</dbReference>
<dbReference type="InterPro" id="IPR016201">
    <property type="entry name" value="PSI"/>
</dbReference>
<keyword evidence="3" id="KW-0808">Transferase</keyword>
<dbReference type="InterPro" id="IPR002165">
    <property type="entry name" value="Plexin_repeat"/>
</dbReference>
<keyword evidence="6 10" id="KW-0833">Ubl conjugation pathway</keyword>
<dbReference type="SMART" id="SM00423">
    <property type="entry name" value="PSI"/>
    <property type="match status" value="1"/>
</dbReference>
<dbReference type="Gene3D" id="3.30.1680.10">
    <property type="entry name" value="ligand-binding face of the semaphorins, domain 2"/>
    <property type="match status" value="1"/>
</dbReference>
<reference evidence="14 15" key="1">
    <citation type="submission" date="2017-12" db="EMBL/GenBank/DDBJ databases">
        <title>Integrating genomic resources of turbot (Scophthalmus maximus) in depth evaluation of genetic and physical mapping variation across individuals.</title>
        <authorList>
            <person name="Martinez P."/>
        </authorList>
    </citation>
    <scope>NUCLEOTIDE SEQUENCE [LARGE SCALE GENOMIC DNA]</scope>
</reference>
<keyword evidence="5" id="KW-0732">Signal</keyword>
<dbReference type="EMBL" id="CP026263">
    <property type="protein sequence ID" value="AWP20538.1"/>
    <property type="molecule type" value="Genomic_DNA"/>
</dbReference>
<comment type="similarity">
    <text evidence="2">Belongs to the plexin family.</text>
</comment>
<evidence type="ECO:0000313" key="15">
    <source>
        <dbReference type="Proteomes" id="UP000246464"/>
    </source>
</evidence>
<dbReference type="AlphaFoldDB" id="A0A2U9CVB7"/>
<dbReference type="PANTHER" id="PTHR13055">
    <property type="entry name" value="TUMOR ENDOTHELIAL MARKER 7 RELATED"/>
    <property type="match status" value="1"/>
</dbReference>
<protein>
    <submittedName>
        <fullName evidence="14">Putative plexin domain-containing protein 2-like</fullName>
    </submittedName>
</protein>
<evidence type="ECO:0000256" key="11">
    <source>
        <dbReference type="SAM" id="MobiDB-lite"/>
    </source>
</evidence>
<evidence type="ECO:0000256" key="7">
    <source>
        <dbReference type="ARBA" id="ARBA00022989"/>
    </source>
</evidence>
<feature type="region of interest" description="Disordered" evidence="11">
    <location>
        <begin position="1"/>
        <end position="83"/>
    </location>
</feature>
<dbReference type="SUPFAM" id="SSF56204">
    <property type="entry name" value="Hect, E3 ligase catalytic domain"/>
    <property type="match status" value="1"/>
</dbReference>
<dbReference type="GO" id="GO:0004842">
    <property type="term" value="F:ubiquitin-protein transferase activity"/>
    <property type="evidence" value="ECO:0007669"/>
    <property type="project" value="InterPro"/>
</dbReference>
<dbReference type="InterPro" id="IPR000569">
    <property type="entry name" value="HECT_dom"/>
</dbReference>
<evidence type="ECO:0000256" key="3">
    <source>
        <dbReference type="ARBA" id="ARBA00022679"/>
    </source>
</evidence>
<feature type="compositionally biased region" description="Acidic residues" evidence="11">
    <location>
        <begin position="622"/>
        <end position="632"/>
    </location>
</feature>
<evidence type="ECO:0000256" key="10">
    <source>
        <dbReference type="PROSITE-ProRule" id="PRU00104"/>
    </source>
</evidence>
<feature type="compositionally biased region" description="Basic and acidic residues" evidence="11">
    <location>
        <begin position="1"/>
        <end position="13"/>
    </location>
</feature>